<dbReference type="RefSeq" id="WP_315626356.1">
    <property type="nucleotide sequence ID" value="NZ_JAUHMF010000010.1"/>
</dbReference>
<geneLocation type="plasmid" evidence="1">
    <name>p4228-RoL</name>
</geneLocation>
<name>A0ABU3NRX1_9CHLR</name>
<gene>
    <name evidence="1" type="ORF">QYE77_15005</name>
</gene>
<keyword evidence="2" id="KW-1185">Reference proteome</keyword>
<evidence type="ECO:0000313" key="1">
    <source>
        <dbReference type="EMBL" id="MDT8899572.1"/>
    </source>
</evidence>
<accession>A0ABU3NRX1</accession>
<sequence>MGLDNIWYNRNGEKTYLEFNPELNLVGGLFSEHGNGSFRGGYYNDFFVSVLGFDLHNDLSNSEVRQIAERLNSMNYDPSFLEEYDITPEEFEDLRRMFTAYGKAGCHLEAWY</sequence>
<comment type="caution">
    <text evidence="1">The sequence shown here is derived from an EMBL/GenBank/DDBJ whole genome shotgun (WGS) entry which is preliminary data.</text>
</comment>
<dbReference type="Proteomes" id="UP001254165">
    <property type="component" value="Unassembled WGS sequence"/>
</dbReference>
<keyword evidence="1" id="KW-0614">Plasmid</keyword>
<dbReference type="EMBL" id="JAUHMF010000010">
    <property type="protein sequence ID" value="MDT8899572.1"/>
    <property type="molecule type" value="Genomic_DNA"/>
</dbReference>
<proteinExistence type="predicted"/>
<evidence type="ECO:0000313" key="2">
    <source>
        <dbReference type="Proteomes" id="UP001254165"/>
    </source>
</evidence>
<protein>
    <submittedName>
        <fullName evidence="1">Uncharacterized protein</fullName>
    </submittedName>
</protein>
<reference evidence="1 2" key="1">
    <citation type="submission" date="2023-07" db="EMBL/GenBank/DDBJ databases">
        <title>Novel species of Thermanaerothrix with wide hydrolytic capabilities.</title>
        <authorList>
            <person name="Zayulina K.S."/>
            <person name="Podosokorskaya O.A."/>
            <person name="Elcheninov A.G."/>
        </authorList>
    </citation>
    <scope>NUCLEOTIDE SEQUENCE [LARGE SCALE GENOMIC DNA]</scope>
    <source>
        <strain evidence="1 2">4228-RoL</strain>
        <plasmid evidence="1">p4228-RoL</plasmid>
    </source>
</reference>
<organism evidence="1 2">
    <name type="scientific">Thermanaerothrix solaris</name>
    <dbReference type="NCBI Taxonomy" id="3058434"/>
    <lineage>
        <taxon>Bacteria</taxon>
        <taxon>Bacillati</taxon>
        <taxon>Chloroflexota</taxon>
        <taxon>Anaerolineae</taxon>
        <taxon>Anaerolineales</taxon>
        <taxon>Anaerolineaceae</taxon>
        <taxon>Thermanaerothrix</taxon>
    </lineage>
</organism>